<gene>
    <name evidence="1" type="ORF">CVT24_000706</name>
</gene>
<protein>
    <submittedName>
        <fullName evidence="1">Uncharacterized protein</fullName>
    </submittedName>
</protein>
<dbReference type="AlphaFoldDB" id="A0A409YT61"/>
<dbReference type="EMBL" id="NHTK01000699">
    <property type="protein sequence ID" value="PPR06159.1"/>
    <property type="molecule type" value="Genomic_DNA"/>
</dbReference>
<dbReference type="STRING" id="181874.A0A409YT61"/>
<dbReference type="PANTHER" id="PTHR14187">
    <property type="entry name" value="ALPHA KINASE/ELONGATION FACTOR 2 KINASE"/>
    <property type="match status" value="1"/>
</dbReference>
<dbReference type="CDD" id="cd10170">
    <property type="entry name" value="ASKHA_NBD_HSP70"/>
    <property type="match status" value="1"/>
</dbReference>
<keyword evidence="2" id="KW-1185">Reference proteome</keyword>
<sequence>MWFRNAYPGTRRRLVIAFDVGTTWSGISYSILDPGRVPKVEGVTRFPSHEEGRIISLSKVPSILYYDADGNLKAIGAETLDESIKQAAYDEQWTKVEWFKLHLRPKHNEKDGADPIPPLPANKKVEEVFADYLRYLNKCALRFIEHAHGADMWQSLSSTLDPAADATGRYPTGQGTVYILSHPNGWEGYHQQVYSKGVTMGGLLPDNAECLYERLQFVTEGEASLHWASSTLGSSVSMKKGTGFTVIDAGGGTIDVSSYRRKKKESEERGSFEEIGPPTCYFQGSVFVTVRARTYLKQQLVDSEYIEDIDDILEAFDDTTKLRFRDPEDPQFVRFGGVSDNDPAAGIRFGQLRLKGHDVAALFKPAIDCIHDAVVEQRKLANKSISHVILVGGFVNNDYLYESVKSALKLISVKVHRLDNLPNKAVANGAVSFYLDHFVRARYSKVAYGFFGNVAYNKKNKEHRKRRVAHSYSNLKGELMLRDHFAEMLPRNVSVSEFKETRRRLYGLSENGFAGGKDIVTTIWCYKGSSKKARFWGQEMENYSQAFTVVVNADHVPLTKVTREGKTYDMLAFDLVLYFGLPSFKADIAWKEGEVEFRTPAKITYHYPWDQINTTPSSQPASFGSIADHTDNKQTIDTLT</sequence>
<reference evidence="1 2" key="1">
    <citation type="journal article" date="2018" name="Evol. Lett.">
        <title>Horizontal gene cluster transfer increased hallucinogenic mushroom diversity.</title>
        <authorList>
            <person name="Reynolds H.T."/>
            <person name="Vijayakumar V."/>
            <person name="Gluck-Thaler E."/>
            <person name="Korotkin H.B."/>
            <person name="Matheny P.B."/>
            <person name="Slot J.C."/>
        </authorList>
    </citation>
    <scope>NUCLEOTIDE SEQUENCE [LARGE SCALE GENOMIC DNA]</scope>
    <source>
        <strain evidence="1 2">2629</strain>
    </source>
</reference>
<evidence type="ECO:0000313" key="1">
    <source>
        <dbReference type="EMBL" id="PPR06159.1"/>
    </source>
</evidence>
<dbReference type="InParanoid" id="A0A409YT61"/>
<name>A0A409YT61_9AGAR</name>
<dbReference type="Proteomes" id="UP000284842">
    <property type="component" value="Unassembled WGS sequence"/>
</dbReference>
<dbReference type="SUPFAM" id="SSF53067">
    <property type="entry name" value="Actin-like ATPase domain"/>
    <property type="match status" value="2"/>
</dbReference>
<dbReference type="PANTHER" id="PTHR14187:SF5">
    <property type="entry name" value="HEAT SHOCK 70 KDA PROTEIN 12A"/>
    <property type="match status" value="1"/>
</dbReference>
<evidence type="ECO:0000313" key="2">
    <source>
        <dbReference type="Proteomes" id="UP000284842"/>
    </source>
</evidence>
<dbReference type="OrthoDB" id="2859908at2759"/>
<dbReference type="Gene3D" id="3.30.420.40">
    <property type="match status" value="1"/>
</dbReference>
<organism evidence="1 2">
    <name type="scientific">Panaeolus cyanescens</name>
    <dbReference type="NCBI Taxonomy" id="181874"/>
    <lineage>
        <taxon>Eukaryota</taxon>
        <taxon>Fungi</taxon>
        <taxon>Dikarya</taxon>
        <taxon>Basidiomycota</taxon>
        <taxon>Agaricomycotina</taxon>
        <taxon>Agaricomycetes</taxon>
        <taxon>Agaricomycetidae</taxon>
        <taxon>Agaricales</taxon>
        <taxon>Agaricineae</taxon>
        <taxon>Galeropsidaceae</taxon>
        <taxon>Panaeolus</taxon>
    </lineage>
</organism>
<dbReference type="InterPro" id="IPR043129">
    <property type="entry name" value="ATPase_NBD"/>
</dbReference>
<comment type="caution">
    <text evidence="1">The sequence shown here is derived from an EMBL/GenBank/DDBJ whole genome shotgun (WGS) entry which is preliminary data.</text>
</comment>
<accession>A0A409YT61</accession>
<proteinExistence type="predicted"/>